<evidence type="ECO:0000313" key="4">
    <source>
        <dbReference type="Proteomes" id="UP000252107"/>
    </source>
</evidence>
<accession>A0A367RW89</accession>
<keyword evidence="1" id="KW-0472">Membrane</keyword>
<sequence>MRSRLWRRIQEEIAILRVGALPGIVVITLVIIARLTGFMQSLEWLAFDSFLRLRPDEPIEQRIVLVGINEDDIRTRKKYAVDSPILDRDLAQLLFKLQTYKPRVIGLDIYRDLPVNPGHAELVAAFSNLKNLIAIEKVLPDEIAPPPKLSPEQIGFADQIIDTDGKLRRSLLGTPTPKGYKFSLSVRLAEVYLAHEGITLENGNRDRAAMRFGNTELPRFLTNSGGYVRTDAGGVQVLLNFRSGRERFRTLSLHALKNEQFNPDWIRDRIVIIGITSPSRKDFITTSAIESIKPATGRVYGLEIQAHAVSQIISAALDSRPMLNTWLDVWEYIWIVAWGFLGIVSARLTKSPLINLLVVGLASFSLVFVSYLLLIWGWWVPVIPALIVLALNGVELTALYQHDQALRLGIKARQAIIERTFETIHNGPQQNLAKVLKLVRDRDLPINELLPEIEQELEKLNHELRGIYEFLQREPLNQDTSLYLGKSLVLNLQDPLHEILYQVYNHTLEREFPCFKTIRIKIRNFEPIDERHLTIEQKRSLCRFLEEALCNVGKHATGVTRLEVNCSSFEGWYTLSITDDGLGISSSTEGRGTQQFRNLARQFKGKFRRVSLSPRGTLCELSWSINRFWFWFW</sequence>
<keyword evidence="3" id="KW-0418">Kinase</keyword>
<keyword evidence="4" id="KW-1185">Reference proteome</keyword>
<keyword evidence="1" id="KW-0812">Transmembrane</keyword>
<feature type="domain" description="CHASE2" evidence="2">
    <location>
        <begin position="39"/>
        <end position="345"/>
    </location>
</feature>
<dbReference type="SMART" id="SM01080">
    <property type="entry name" value="CHASE2"/>
    <property type="match status" value="1"/>
</dbReference>
<gene>
    <name evidence="3" type="ORF">A6770_10895</name>
</gene>
<dbReference type="AlphaFoldDB" id="A0A367RW89"/>
<evidence type="ECO:0000256" key="1">
    <source>
        <dbReference type="SAM" id="Phobius"/>
    </source>
</evidence>
<feature type="transmembrane region" description="Helical" evidence="1">
    <location>
        <begin position="353"/>
        <end position="376"/>
    </location>
</feature>
<dbReference type="Proteomes" id="UP000252107">
    <property type="component" value="Unassembled WGS sequence"/>
</dbReference>
<protein>
    <submittedName>
        <fullName evidence="3">Histidine kinase</fullName>
    </submittedName>
</protein>
<dbReference type="GO" id="GO:0016301">
    <property type="term" value="F:kinase activity"/>
    <property type="evidence" value="ECO:0007669"/>
    <property type="project" value="UniProtKB-KW"/>
</dbReference>
<proteinExistence type="predicted"/>
<dbReference type="InterPro" id="IPR007890">
    <property type="entry name" value="CHASE2"/>
</dbReference>
<feature type="transmembrane region" description="Helical" evidence="1">
    <location>
        <begin position="12"/>
        <end position="33"/>
    </location>
</feature>
<evidence type="ECO:0000259" key="2">
    <source>
        <dbReference type="SMART" id="SM01080"/>
    </source>
</evidence>
<keyword evidence="3" id="KW-0808">Transferase</keyword>
<comment type="caution">
    <text evidence="3">The sequence shown here is derived from an EMBL/GenBank/DDBJ whole genome shotgun (WGS) entry which is preliminary data.</text>
</comment>
<dbReference type="SUPFAM" id="SSF55874">
    <property type="entry name" value="ATPase domain of HSP90 chaperone/DNA topoisomerase II/histidine kinase"/>
    <property type="match status" value="1"/>
</dbReference>
<keyword evidence="1" id="KW-1133">Transmembrane helix</keyword>
<organism evidence="3 4">
    <name type="scientific">Nostoc minutum NIES-26</name>
    <dbReference type="NCBI Taxonomy" id="1844469"/>
    <lineage>
        <taxon>Bacteria</taxon>
        <taxon>Bacillati</taxon>
        <taxon>Cyanobacteriota</taxon>
        <taxon>Cyanophyceae</taxon>
        <taxon>Nostocales</taxon>
        <taxon>Nostocaceae</taxon>
        <taxon>Nostoc</taxon>
    </lineage>
</organism>
<dbReference type="EMBL" id="LXQD01000054">
    <property type="protein sequence ID" value="RCJ40239.1"/>
    <property type="molecule type" value="Genomic_DNA"/>
</dbReference>
<evidence type="ECO:0000313" key="3">
    <source>
        <dbReference type="EMBL" id="RCJ40239.1"/>
    </source>
</evidence>
<dbReference type="Gene3D" id="3.30.565.10">
    <property type="entry name" value="Histidine kinase-like ATPase, C-terminal domain"/>
    <property type="match status" value="1"/>
</dbReference>
<feature type="transmembrane region" description="Helical" evidence="1">
    <location>
        <begin position="329"/>
        <end position="346"/>
    </location>
</feature>
<name>A0A367RW89_9NOSO</name>
<reference evidence="3" key="1">
    <citation type="submission" date="2016-04" db="EMBL/GenBank/DDBJ databases">
        <authorList>
            <person name="Tabuchi Yagui T.R."/>
        </authorList>
    </citation>
    <scope>NUCLEOTIDE SEQUENCE [LARGE SCALE GENOMIC DNA]</scope>
    <source>
        <strain evidence="3">NIES-26</strain>
    </source>
</reference>
<dbReference type="Pfam" id="PF05226">
    <property type="entry name" value="CHASE2"/>
    <property type="match status" value="1"/>
</dbReference>
<dbReference type="InterPro" id="IPR036890">
    <property type="entry name" value="HATPase_C_sf"/>
</dbReference>